<keyword evidence="3" id="KW-1185">Reference proteome</keyword>
<evidence type="ECO:0000313" key="4">
    <source>
        <dbReference type="WBParaSite" id="SSLN_0001303801-mRNA-1"/>
    </source>
</evidence>
<evidence type="ECO:0000313" key="2">
    <source>
        <dbReference type="EMBL" id="VDL98949.1"/>
    </source>
</evidence>
<name>A0A183T7W7_SCHSO</name>
<accession>A0A183T7W7</accession>
<proteinExistence type="predicted"/>
<dbReference type="EMBL" id="UYSU01037367">
    <property type="protein sequence ID" value="VDL98949.1"/>
    <property type="molecule type" value="Genomic_DNA"/>
</dbReference>
<dbReference type="Proteomes" id="UP000275846">
    <property type="component" value="Unassembled WGS sequence"/>
</dbReference>
<dbReference type="WBParaSite" id="SSLN_0001303801-mRNA-1">
    <property type="protein sequence ID" value="SSLN_0001303801-mRNA-1"/>
    <property type="gene ID" value="SSLN_0001303801"/>
</dbReference>
<gene>
    <name evidence="2" type="ORF">SSLN_LOCUS12564</name>
</gene>
<dbReference type="AlphaFoldDB" id="A0A183T7W7"/>
<feature type="region of interest" description="Disordered" evidence="1">
    <location>
        <begin position="180"/>
        <end position="206"/>
    </location>
</feature>
<sequence length="206" mass="23314">MFNDPLEPGLKHLWWPYSGCLSQHCPFREYQWQSGYLDRPTNFKADLDALRCAFPIATRAVVAGRRKTVLVARELVHYKVDMAALSETRFSEQGQLEEVDAGCTFFWSGRPKAEGRDAGVTFSIQNDIVGRLLCLPQGTNDCVKVTWMHPQSRHWHVLDYVLVRRRDQQDMLVTKAITGADGWMDGSSPPPLKDEASSATTQVTSR</sequence>
<reference evidence="2 3" key="2">
    <citation type="submission" date="2018-11" db="EMBL/GenBank/DDBJ databases">
        <authorList>
            <consortium name="Pathogen Informatics"/>
        </authorList>
    </citation>
    <scope>NUCLEOTIDE SEQUENCE [LARGE SCALE GENOMIC DNA]</scope>
    <source>
        <strain evidence="2 3">NST_G2</strain>
    </source>
</reference>
<evidence type="ECO:0000256" key="1">
    <source>
        <dbReference type="SAM" id="MobiDB-lite"/>
    </source>
</evidence>
<reference evidence="4" key="1">
    <citation type="submission" date="2016-06" db="UniProtKB">
        <authorList>
            <consortium name="WormBaseParasite"/>
        </authorList>
    </citation>
    <scope>IDENTIFICATION</scope>
</reference>
<organism evidence="4">
    <name type="scientific">Schistocephalus solidus</name>
    <name type="common">Tapeworm</name>
    <dbReference type="NCBI Taxonomy" id="70667"/>
    <lineage>
        <taxon>Eukaryota</taxon>
        <taxon>Metazoa</taxon>
        <taxon>Spiralia</taxon>
        <taxon>Lophotrochozoa</taxon>
        <taxon>Platyhelminthes</taxon>
        <taxon>Cestoda</taxon>
        <taxon>Eucestoda</taxon>
        <taxon>Diphyllobothriidea</taxon>
        <taxon>Diphyllobothriidae</taxon>
        <taxon>Schistocephalus</taxon>
    </lineage>
</organism>
<evidence type="ECO:0000313" key="3">
    <source>
        <dbReference type="Proteomes" id="UP000275846"/>
    </source>
</evidence>
<feature type="compositionally biased region" description="Polar residues" evidence="1">
    <location>
        <begin position="197"/>
        <end position="206"/>
    </location>
</feature>
<protein>
    <submittedName>
        <fullName evidence="2 4">Uncharacterized protein</fullName>
    </submittedName>
</protein>
<dbReference type="OrthoDB" id="413900at2759"/>